<keyword evidence="6" id="KW-0677">Repeat</keyword>
<sequence length="87" mass="10076">MPFTLSFFLTLNAVMWFFYGLLLKDYYIAFPNTLGFVFGIIQMVLYIIYRNAKTPEPMKLQELNGHIIEVENLSTKVPSEPNHVTNA</sequence>
<dbReference type="AlphaFoldDB" id="A0ABD1NHM4"/>
<evidence type="ECO:0000256" key="9">
    <source>
        <dbReference type="SAM" id="Phobius"/>
    </source>
</evidence>
<dbReference type="InterPro" id="IPR047664">
    <property type="entry name" value="SWEET"/>
</dbReference>
<dbReference type="Pfam" id="PF03083">
    <property type="entry name" value="MtN3_slv"/>
    <property type="match status" value="1"/>
</dbReference>
<dbReference type="Proteomes" id="UP001603857">
    <property type="component" value="Unassembled WGS sequence"/>
</dbReference>
<keyword evidence="4" id="KW-0762">Sugar transport</keyword>
<dbReference type="PANTHER" id="PTHR10791:SF163">
    <property type="entry name" value="BIDIRECTIONAL SUGAR TRANSPORTER SWEET"/>
    <property type="match status" value="1"/>
</dbReference>
<keyword evidence="3" id="KW-0813">Transport</keyword>
<evidence type="ECO:0000256" key="7">
    <source>
        <dbReference type="ARBA" id="ARBA00022989"/>
    </source>
</evidence>
<evidence type="ECO:0000313" key="10">
    <source>
        <dbReference type="EMBL" id="KAL2347073.1"/>
    </source>
</evidence>
<comment type="subcellular location">
    <subcellularLocation>
        <location evidence="1">Endomembrane system</location>
        <topology evidence="1">Multi-pass membrane protein</topology>
    </subcellularLocation>
</comment>
<dbReference type="InterPro" id="IPR004316">
    <property type="entry name" value="SWEET_rpt"/>
</dbReference>
<comment type="similarity">
    <text evidence="2">Belongs to the SWEET sugar transporter family.</text>
</comment>
<keyword evidence="7 9" id="KW-1133">Transmembrane helix</keyword>
<dbReference type="PANTHER" id="PTHR10791">
    <property type="entry name" value="RAG1-ACTIVATING PROTEIN 1"/>
    <property type="match status" value="1"/>
</dbReference>
<dbReference type="EMBL" id="JBGMDY010000001">
    <property type="protein sequence ID" value="KAL2347073.1"/>
    <property type="molecule type" value="Genomic_DNA"/>
</dbReference>
<evidence type="ECO:0000313" key="11">
    <source>
        <dbReference type="Proteomes" id="UP001603857"/>
    </source>
</evidence>
<keyword evidence="11" id="KW-1185">Reference proteome</keyword>
<comment type="caution">
    <text evidence="10">The sequence shown here is derived from an EMBL/GenBank/DDBJ whole genome shotgun (WGS) entry which is preliminary data.</text>
</comment>
<reference evidence="10 11" key="1">
    <citation type="submission" date="2024-08" db="EMBL/GenBank/DDBJ databases">
        <title>Insights into the chromosomal genome structure of Flemingia macrophylla.</title>
        <authorList>
            <person name="Ding Y."/>
            <person name="Zhao Y."/>
            <person name="Bi W."/>
            <person name="Wu M."/>
            <person name="Zhao G."/>
            <person name="Gong Y."/>
            <person name="Li W."/>
            <person name="Zhang P."/>
        </authorList>
    </citation>
    <scope>NUCLEOTIDE SEQUENCE [LARGE SCALE GENOMIC DNA]</scope>
    <source>
        <strain evidence="10">DYQJB</strain>
        <tissue evidence="10">Leaf</tissue>
    </source>
</reference>
<accession>A0ABD1NHM4</accession>
<evidence type="ECO:0000256" key="4">
    <source>
        <dbReference type="ARBA" id="ARBA00022597"/>
    </source>
</evidence>
<organism evidence="10 11">
    <name type="scientific">Flemingia macrophylla</name>
    <dbReference type="NCBI Taxonomy" id="520843"/>
    <lineage>
        <taxon>Eukaryota</taxon>
        <taxon>Viridiplantae</taxon>
        <taxon>Streptophyta</taxon>
        <taxon>Embryophyta</taxon>
        <taxon>Tracheophyta</taxon>
        <taxon>Spermatophyta</taxon>
        <taxon>Magnoliopsida</taxon>
        <taxon>eudicotyledons</taxon>
        <taxon>Gunneridae</taxon>
        <taxon>Pentapetalae</taxon>
        <taxon>rosids</taxon>
        <taxon>fabids</taxon>
        <taxon>Fabales</taxon>
        <taxon>Fabaceae</taxon>
        <taxon>Papilionoideae</taxon>
        <taxon>50 kb inversion clade</taxon>
        <taxon>NPAAA clade</taxon>
        <taxon>indigoferoid/millettioid clade</taxon>
        <taxon>Phaseoleae</taxon>
        <taxon>Flemingia</taxon>
    </lineage>
</organism>
<feature type="transmembrane region" description="Helical" evidence="9">
    <location>
        <begin position="5"/>
        <end position="22"/>
    </location>
</feature>
<keyword evidence="5 9" id="KW-0812">Transmembrane</keyword>
<evidence type="ECO:0000256" key="1">
    <source>
        <dbReference type="ARBA" id="ARBA00004127"/>
    </source>
</evidence>
<protein>
    <submittedName>
        <fullName evidence="10">Uncharacterized protein</fullName>
    </submittedName>
</protein>
<evidence type="ECO:0000256" key="8">
    <source>
        <dbReference type="ARBA" id="ARBA00023136"/>
    </source>
</evidence>
<dbReference type="GO" id="GO:0012505">
    <property type="term" value="C:endomembrane system"/>
    <property type="evidence" value="ECO:0007669"/>
    <property type="project" value="UniProtKB-SubCell"/>
</dbReference>
<gene>
    <name evidence="10" type="ORF">Fmac_001073</name>
</gene>
<evidence type="ECO:0000256" key="6">
    <source>
        <dbReference type="ARBA" id="ARBA00022737"/>
    </source>
</evidence>
<evidence type="ECO:0000256" key="3">
    <source>
        <dbReference type="ARBA" id="ARBA00022448"/>
    </source>
</evidence>
<feature type="transmembrane region" description="Helical" evidence="9">
    <location>
        <begin position="28"/>
        <end position="49"/>
    </location>
</feature>
<evidence type="ECO:0000256" key="5">
    <source>
        <dbReference type="ARBA" id="ARBA00022692"/>
    </source>
</evidence>
<dbReference type="Gene3D" id="1.20.1280.290">
    <property type="match status" value="1"/>
</dbReference>
<name>A0ABD1NHM4_9FABA</name>
<proteinExistence type="inferred from homology"/>
<evidence type="ECO:0000256" key="2">
    <source>
        <dbReference type="ARBA" id="ARBA00007809"/>
    </source>
</evidence>
<keyword evidence="8 9" id="KW-0472">Membrane</keyword>